<evidence type="ECO:0000256" key="4">
    <source>
        <dbReference type="ARBA" id="ARBA00022729"/>
    </source>
</evidence>
<keyword evidence="5" id="KW-0472">Membrane</keyword>
<keyword evidence="6" id="KW-0564">Palmitate</keyword>
<protein>
    <submittedName>
        <fullName evidence="10">Spore germination protein</fullName>
    </submittedName>
</protein>
<keyword evidence="7" id="KW-0449">Lipoprotein</keyword>
<dbReference type="Pfam" id="PF05504">
    <property type="entry name" value="Spore_GerAC"/>
    <property type="match status" value="1"/>
</dbReference>
<accession>A0ABU1U0F7</accession>
<organism evidence="10 11">
    <name type="scientific">Fictibacillus barbaricus</name>
    <dbReference type="NCBI Taxonomy" id="182136"/>
    <lineage>
        <taxon>Bacteria</taxon>
        <taxon>Bacillati</taxon>
        <taxon>Bacillota</taxon>
        <taxon>Bacilli</taxon>
        <taxon>Bacillales</taxon>
        <taxon>Fictibacillaceae</taxon>
        <taxon>Fictibacillus</taxon>
    </lineage>
</organism>
<comment type="similarity">
    <text evidence="2">Belongs to the GerABKC lipoprotein family.</text>
</comment>
<keyword evidence="11" id="KW-1185">Reference proteome</keyword>
<dbReference type="PROSITE" id="PS51257">
    <property type="entry name" value="PROKAR_LIPOPROTEIN"/>
    <property type="match status" value="1"/>
</dbReference>
<evidence type="ECO:0000256" key="6">
    <source>
        <dbReference type="ARBA" id="ARBA00023139"/>
    </source>
</evidence>
<evidence type="ECO:0000313" key="10">
    <source>
        <dbReference type="EMBL" id="MDR7072954.1"/>
    </source>
</evidence>
<evidence type="ECO:0000256" key="7">
    <source>
        <dbReference type="ARBA" id="ARBA00023288"/>
    </source>
</evidence>
<reference evidence="10 11" key="1">
    <citation type="submission" date="2023-07" db="EMBL/GenBank/DDBJ databases">
        <title>Sorghum-associated microbial communities from plants grown in Nebraska, USA.</title>
        <authorList>
            <person name="Schachtman D."/>
        </authorList>
    </citation>
    <scope>NUCLEOTIDE SEQUENCE [LARGE SCALE GENOMIC DNA]</scope>
    <source>
        <strain evidence="10 11">BE211</strain>
    </source>
</reference>
<evidence type="ECO:0000256" key="2">
    <source>
        <dbReference type="ARBA" id="ARBA00007886"/>
    </source>
</evidence>
<evidence type="ECO:0000256" key="5">
    <source>
        <dbReference type="ARBA" id="ARBA00023136"/>
    </source>
</evidence>
<dbReference type="Pfam" id="PF25198">
    <property type="entry name" value="Spore_GerAC_N"/>
    <property type="match status" value="1"/>
</dbReference>
<sequence>MMKMKTIKILLFIPMLMMILQGCVPLEIVDEIQLINAVGYDKDENNEIRGTATYPIYNPDGTIDFEALSGVSHTSRFIFSKLNTKSPKQLKSGQLRVVVFNDTFAQDGVLEIVNSMYRNPSVGNRLYMVVAEGSSKEILTKKYGASPLPAIYLQDMIEQNVETENLPETNLHLFLYDYYGEGLDPFLPLVKAGKDTIQIDGIALFRGDKYVGKLNHRESFIFKVLIDGSRTGQYEVNLHKGKKKGYAVIRNIKGKTKYHVKKVNGVPEFQIDMKILGEIHEYPPWLNLEIPANIKLIEDTFKKDVDKQARDMIKEFKKLHIDPLGLGDQVRRREKYWNYKDFEKNYRNIKVNISTNIDIVESGVIE</sequence>
<keyword evidence="4" id="KW-0732">Signal</keyword>
<dbReference type="PANTHER" id="PTHR35789:SF1">
    <property type="entry name" value="SPORE GERMINATION PROTEIN B3"/>
    <property type="match status" value="1"/>
</dbReference>
<dbReference type="InterPro" id="IPR057336">
    <property type="entry name" value="GerAC_N"/>
</dbReference>
<dbReference type="NCBIfam" id="TIGR02887">
    <property type="entry name" value="spore_ger_x_C"/>
    <property type="match status" value="1"/>
</dbReference>
<proteinExistence type="inferred from homology"/>
<dbReference type="EMBL" id="JAVDWA010000003">
    <property type="protein sequence ID" value="MDR7072954.1"/>
    <property type="molecule type" value="Genomic_DNA"/>
</dbReference>
<dbReference type="Gene3D" id="3.30.300.210">
    <property type="entry name" value="Nutrient germinant receptor protein C, domain 3"/>
    <property type="match status" value="1"/>
</dbReference>
<dbReference type="InterPro" id="IPR046953">
    <property type="entry name" value="Spore_GerAC-like_C"/>
</dbReference>
<comment type="caution">
    <text evidence="10">The sequence shown here is derived from an EMBL/GenBank/DDBJ whole genome shotgun (WGS) entry which is preliminary data.</text>
</comment>
<evidence type="ECO:0000256" key="3">
    <source>
        <dbReference type="ARBA" id="ARBA00022544"/>
    </source>
</evidence>
<dbReference type="RefSeq" id="WP_310258337.1">
    <property type="nucleotide sequence ID" value="NZ_JAVDWA010000003.1"/>
</dbReference>
<feature type="domain" description="Spore germination GerAC-like C-terminal" evidence="8">
    <location>
        <begin position="200"/>
        <end position="363"/>
    </location>
</feature>
<evidence type="ECO:0000259" key="8">
    <source>
        <dbReference type="Pfam" id="PF05504"/>
    </source>
</evidence>
<name>A0ABU1U0F7_9BACL</name>
<evidence type="ECO:0000313" key="11">
    <source>
        <dbReference type="Proteomes" id="UP001258181"/>
    </source>
</evidence>
<evidence type="ECO:0000256" key="1">
    <source>
        <dbReference type="ARBA" id="ARBA00004635"/>
    </source>
</evidence>
<gene>
    <name evidence="10" type="ORF">J2X07_001940</name>
</gene>
<keyword evidence="3" id="KW-0309">Germination</keyword>
<dbReference type="InterPro" id="IPR038501">
    <property type="entry name" value="Spore_GerAC_C_sf"/>
</dbReference>
<dbReference type="InterPro" id="IPR008844">
    <property type="entry name" value="Spore_GerAC-like"/>
</dbReference>
<dbReference type="PANTHER" id="PTHR35789">
    <property type="entry name" value="SPORE GERMINATION PROTEIN B3"/>
    <property type="match status" value="1"/>
</dbReference>
<feature type="domain" description="Spore germination protein N-terminal" evidence="9">
    <location>
        <begin position="28"/>
        <end position="191"/>
    </location>
</feature>
<comment type="subcellular location">
    <subcellularLocation>
        <location evidence="1">Membrane</location>
        <topology evidence="1">Lipid-anchor</topology>
    </subcellularLocation>
</comment>
<evidence type="ECO:0000259" key="9">
    <source>
        <dbReference type="Pfam" id="PF25198"/>
    </source>
</evidence>
<dbReference type="Proteomes" id="UP001258181">
    <property type="component" value="Unassembled WGS sequence"/>
</dbReference>